<reference evidence="3" key="1">
    <citation type="submission" date="2020-08" db="EMBL/GenBank/DDBJ databases">
        <title>Sulfitobacter aestuariivivens sp. nov., isolated from a tidal flat.</title>
        <authorList>
            <person name="Park S."/>
            <person name="Yoon J.-H."/>
        </authorList>
    </citation>
    <scope>NUCLEOTIDE SEQUENCE</scope>
    <source>
        <strain evidence="3">TSTF-M16</strain>
    </source>
</reference>
<sequence length="185" mass="19808">MIPPLYILRHGETEWNAQGRLQGSFDSPLTSRGRAQARAQNRILAQRDLSASTALSSPQGRAFQTAAIALEGLVADIVTHAALREIGLGDWAGQDRAALIAETNAQDAFDLYELAPGGEGFAALHARCGAFLDQITAPSVLVTHGITSRMLRLILTGQPITALRDIAGGQGIVFYLENGIQHQLR</sequence>
<dbReference type="EMBL" id="JACTAG010000001">
    <property type="protein sequence ID" value="MBD3663031.1"/>
    <property type="molecule type" value="Genomic_DNA"/>
</dbReference>
<evidence type="ECO:0000256" key="1">
    <source>
        <dbReference type="PIRSR" id="PIRSR613078-1"/>
    </source>
</evidence>
<dbReference type="Gene3D" id="3.40.50.1240">
    <property type="entry name" value="Phosphoglycerate mutase-like"/>
    <property type="match status" value="1"/>
</dbReference>
<keyword evidence="4" id="KW-1185">Reference proteome</keyword>
<protein>
    <submittedName>
        <fullName evidence="3">Histidine phosphatase family protein</fullName>
    </submittedName>
</protein>
<dbReference type="GO" id="GO:0005737">
    <property type="term" value="C:cytoplasm"/>
    <property type="evidence" value="ECO:0007669"/>
    <property type="project" value="TreeGrafter"/>
</dbReference>
<evidence type="ECO:0000256" key="2">
    <source>
        <dbReference type="PIRSR" id="PIRSR613078-2"/>
    </source>
</evidence>
<dbReference type="CDD" id="cd07067">
    <property type="entry name" value="HP_PGM_like"/>
    <property type="match status" value="1"/>
</dbReference>
<comment type="caution">
    <text evidence="3">The sequence shown here is derived from an EMBL/GenBank/DDBJ whole genome shotgun (WGS) entry which is preliminary data.</text>
</comment>
<feature type="binding site" evidence="2">
    <location>
        <position position="61"/>
    </location>
    <ligand>
        <name>substrate</name>
    </ligand>
</feature>
<dbReference type="PANTHER" id="PTHR48100">
    <property type="entry name" value="BROAD-SPECIFICITY PHOSPHATASE YOR283W-RELATED"/>
    <property type="match status" value="1"/>
</dbReference>
<name>A0A927D573_9RHOB</name>
<accession>A0A927D573</accession>
<dbReference type="InterPro" id="IPR013078">
    <property type="entry name" value="His_Pase_superF_clade-1"/>
</dbReference>
<dbReference type="InterPro" id="IPR029033">
    <property type="entry name" value="His_PPase_superfam"/>
</dbReference>
<evidence type="ECO:0000313" key="3">
    <source>
        <dbReference type="EMBL" id="MBD3663031.1"/>
    </source>
</evidence>
<dbReference type="AlphaFoldDB" id="A0A927D573"/>
<organism evidence="3 4">
    <name type="scientific">Sulfitobacter aestuariivivens</name>
    <dbReference type="NCBI Taxonomy" id="2766981"/>
    <lineage>
        <taxon>Bacteria</taxon>
        <taxon>Pseudomonadati</taxon>
        <taxon>Pseudomonadota</taxon>
        <taxon>Alphaproteobacteria</taxon>
        <taxon>Rhodobacterales</taxon>
        <taxon>Roseobacteraceae</taxon>
        <taxon>Sulfitobacter</taxon>
    </lineage>
</organism>
<dbReference type="SUPFAM" id="SSF53254">
    <property type="entry name" value="Phosphoglycerate mutase-like"/>
    <property type="match status" value="1"/>
</dbReference>
<dbReference type="PROSITE" id="PS00175">
    <property type="entry name" value="PG_MUTASE"/>
    <property type="match status" value="1"/>
</dbReference>
<feature type="binding site" evidence="2">
    <location>
        <begin position="9"/>
        <end position="16"/>
    </location>
    <ligand>
        <name>substrate</name>
    </ligand>
</feature>
<dbReference type="InterPro" id="IPR001345">
    <property type="entry name" value="PG/BPGM_mutase_AS"/>
</dbReference>
<dbReference type="InterPro" id="IPR050275">
    <property type="entry name" value="PGM_Phosphatase"/>
</dbReference>
<feature type="active site" description="Tele-phosphohistidine intermediate" evidence="1">
    <location>
        <position position="10"/>
    </location>
</feature>
<dbReference type="GO" id="GO:0016791">
    <property type="term" value="F:phosphatase activity"/>
    <property type="evidence" value="ECO:0007669"/>
    <property type="project" value="TreeGrafter"/>
</dbReference>
<dbReference type="PANTHER" id="PTHR48100:SF59">
    <property type="entry name" value="ADENOSYLCOBALAMIN_ALPHA-RIBAZOLE PHOSPHATASE"/>
    <property type="match status" value="1"/>
</dbReference>
<dbReference type="RefSeq" id="WP_191074020.1">
    <property type="nucleotide sequence ID" value="NZ_JACTAG010000001.1"/>
</dbReference>
<proteinExistence type="predicted"/>
<gene>
    <name evidence="3" type="ORF">H9Q16_03770</name>
</gene>
<evidence type="ECO:0000313" key="4">
    <source>
        <dbReference type="Proteomes" id="UP000635142"/>
    </source>
</evidence>
<dbReference type="Proteomes" id="UP000635142">
    <property type="component" value="Unassembled WGS sequence"/>
</dbReference>
<feature type="active site" description="Proton donor/acceptor" evidence="1">
    <location>
        <position position="85"/>
    </location>
</feature>
<dbReference type="Pfam" id="PF00300">
    <property type="entry name" value="His_Phos_1"/>
    <property type="match status" value="1"/>
</dbReference>
<dbReference type="SMART" id="SM00855">
    <property type="entry name" value="PGAM"/>
    <property type="match status" value="1"/>
</dbReference>